<name>A0A7J6BBT2_AMEME</name>
<dbReference type="EC" id="3.5.1.2" evidence="2"/>
<feature type="repeat" description="ANK" evidence="5">
    <location>
        <begin position="283"/>
        <end position="305"/>
    </location>
</feature>
<proteinExistence type="inferred from homology"/>
<dbReference type="PANTHER" id="PTHR12544">
    <property type="entry name" value="GLUTAMINASE"/>
    <property type="match status" value="1"/>
</dbReference>
<dbReference type="PROSITE" id="PS50297">
    <property type="entry name" value="ANK_REP_REGION"/>
    <property type="match status" value="1"/>
</dbReference>
<dbReference type="SUPFAM" id="SSF48403">
    <property type="entry name" value="Ankyrin repeat"/>
    <property type="match status" value="1"/>
</dbReference>
<keyword evidence="5" id="KW-0040">ANK repeat</keyword>
<comment type="catalytic activity">
    <reaction evidence="4">
        <text>L-glutamine + H2O = L-glutamate + NH4(+)</text>
        <dbReference type="Rhea" id="RHEA:15889"/>
        <dbReference type="ChEBI" id="CHEBI:15377"/>
        <dbReference type="ChEBI" id="CHEBI:28938"/>
        <dbReference type="ChEBI" id="CHEBI:29985"/>
        <dbReference type="ChEBI" id="CHEBI:58359"/>
        <dbReference type="EC" id="3.5.1.2"/>
    </reaction>
</comment>
<feature type="compositionally biased region" description="Polar residues" evidence="6">
    <location>
        <begin position="1"/>
        <end position="21"/>
    </location>
</feature>
<dbReference type="InterPro" id="IPR036770">
    <property type="entry name" value="Ankyrin_rpt-contain_sf"/>
</dbReference>
<comment type="similarity">
    <text evidence="1">Belongs to the glutaminase family.</text>
</comment>
<evidence type="ECO:0000256" key="2">
    <source>
        <dbReference type="ARBA" id="ARBA00012918"/>
    </source>
</evidence>
<evidence type="ECO:0000256" key="6">
    <source>
        <dbReference type="SAM" id="MobiDB-lite"/>
    </source>
</evidence>
<dbReference type="Gene3D" id="1.25.40.20">
    <property type="entry name" value="Ankyrin repeat-containing domain"/>
    <property type="match status" value="1"/>
</dbReference>
<evidence type="ECO:0000313" key="8">
    <source>
        <dbReference type="Proteomes" id="UP000593565"/>
    </source>
</evidence>
<evidence type="ECO:0000256" key="5">
    <source>
        <dbReference type="PROSITE-ProRule" id="PRU00023"/>
    </source>
</evidence>
<evidence type="ECO:0000256" key="1">
    <source>
        <dbReference type="ARBA" id="ARBA00011076"/>
    </source>
</evidence>
<gene>
    <name evidence="7" type="ORF">AMELA_G00034140</name>
</gene>
<evidence type="ECO:0000256" key="4">
    <source>
        <dbReference type="ARBA" id="ARBA00049534"/>
    </source>
</evidence>
<evidence type="ECO:0000313" key="7">
    <source>
        <dbReference type="EMBL" id="KAF4091188.1"/>
    </source>
</evidence>
<keyword evidence="8" id="KW-1185">Reference proteome</keyword>
<dbReference type="Pfam" id="PF04960">
    <property type="entry name" value="Glutaminase"/>
    <property type="match status" value="2"/>
</dbReference>
<dbReference type="Proteomes" id="UP000593565">
    <property type="component" value="Unassembled WGS sequence"/>
</dbReference>
<protein>
    <recommendedName>
        <fullName evidence="2">glutaminase</fullName>
        <ecNumber evidence="2">3.5.1.2</ecNumber>
    </recommendedName>
</protein>
<dbReference type="SUPFAM" id="SSF56601">
    <property type="entry name" value="beta-lactamase/transpeptidase-like"/>
    <property type="match status" value="1"/>
</dbReference>
<dbReference type="FunFam" id="1.25.40.20:FF:000069">
    <property type="entry name" value="Glutaminase, isoform E"/>
    <property type="match status" value="1"/>
</dbReference>
<feature type="region of interest" description="Disordered" evidence="6">
    <location>
        <begin position="1"/>
        <end position="27"/>
    </location>
</feature>
<organism evidence="7 8">
    <name type="scientific">Ameiurus melas</name>
    <name type="common">Black bullhead</name>
    <name type="synonym">Silurus melas</name>
    <dbReference type="NCBI Taxonomy" id="219545"/>
    <lineage>
        <taxon>Eukaryota</taxon>
        <taxon>Metazoa</taxon>
        <taxon>Chordata</taxon>
        <taxon>Craniata</taxon>
        <taxon>Vertebrata</taxon>
        <taxon>Euteleostomi</taxon>
        <taxon>Actinopterygii</taxon>
        <taxon>Neopterygii</taxon>
        <taxon>Teleostei</taxon>
        <taxon>Ostariophysi</taxon>
        <taxon>Siluriformes</taxon>
        <taxon>Ictaluridae</taxon>
        <taxon>Ameiurus</taxon>
    </lineage>
</organism>
<reference evidence="7 8" key="1">
    <citation type="submission" date="2020-02" db="EMBL/GenBank/DDBJ databases">
        <title>A chromosome-scale genome assembly of the black bullhead catfish (Ameiurus melas).</title>
        <authorList>
            <person name="Wen M."/>
            <person name="Zham M."/>
            <person name="Cabau C."/>
            <person name="Klopp C."/>
            <person name="Donnadieu C."/>
            <person name="Roques C."/>
            <person name="Bouchez O."/>
            <person name="Lampietro C."/>
            <person name="Jouanno E."/>
            <person name="Herpin A."/>
            <person name="Louis A."/>
            <person name="Berthelot C."/>
            <person name="Parey E."/>
            <person name="Roest-Crollius H."/>
            <person name="Braasch I."/>
            <person name="Postlethwait J."/>
            <person name="Robinson-Rechavi M."/>
            <person name="Echchiki A."/>
            <person name="Begum T."/>
            <person name="Montfort J."/>
            <person name="Schartl M."/>
            <person name="Bobe J."/>
            <person name="Guiguen Y."/>
        </authorList>
    </citation>
    <scope>NUCLEOTIDE SEQUENCE [LARGE SCALE GENOMIC DNA]</scope>
    <source>
        <strain evidence="7">M_S1</strain>
        <tissue evidence="7">Blood</tissue>
    </source>
</reference>
<dbReference type="AlphaFoldDB" id="A0A7J6BBT2"/>
<keyword evidence="3" id="KW-0378">Hydrolase</keyword>
<dbReference type="GO" id="GO:0006537">
    <property type="term" value="P:glutamate biosynthetic process"/>
    <property type="evidence" value="ECO:0007669"/>
    <property type="project" value="TreeGrafter"/>
</dbReference>
<dbReference type="GO" id="GO:0006543">
    <property type="term" value="P:L-glutamine catabolic process"/>
    <property type="evidence" value="ECO:0007669"/>
    <property type="project" value="TreeGrafter"/>
</dbReference>
<dbReference type="PROSITE" id="PS50088">
    <property type="entry name" value="ANK_REPEAT"/>
    <property type="match status" value="1"/>
</dbReference>
<dbReference type="GO" id="GO:0004359">
    <property type="term" value="F:glutaminase activity"/>
    <property type="evidence" value="ECO:0007669"/>
    <property type="project" value="UniProtKB-EC"/>
</dbReference>
<accession>A0A7J6BBT2</accession>
<dbReference type="Pfam" id="PF12796">
    <property type="entry name" value="Ank_2"/>
    <property type="match status" value="1"/>
</dbReference>
<dbReference type="Gene3D" id="3.40.710.10">
    <property type="entry name" value="DD-peptidase/beta-lactamase superfamily"/>
    <property type="match status" value="2"/>
</dbReference>
<comment type="caution">
    <text evidence="7">The sequence shown here is derived from an EMBL/GenBank/DDBJ whole genome shotgun (WGS) entry which is preliminary data.</text>
</comment>
<dbReference type="EMBL" id="JAAGNN010000003">
    <property type="protein sequence ID" value="KAF4091188.1"/>
    <property type="molecule type" value="Genomic_DNA"/>
</dbReference>
<dbReference type="InterPro" id="IPR002110">
    <property type="entry name" value="Ankyrin_rpt"/>
</dbReference>
<evidence type="ECO:0000256" key="3">
    <source>
        <dbReference type="ARBA" id="ARBA00022801"/>
    </source>
</evidence>
<dbReference type="InterPro" id="IPR012338">
    <property type="entry name" value="Beta-lactam/transpept-like"/>
</dbReference>
<dbReference type="PANTHER" id="PTHR12544:SF26">
    <property type="entry name" value="GLUTAMINASE"/>
    <property type="match status" value="1"/>
</dbReference>
<dbReference type="SMART" id="SM00248">
    <property type="entry name" value="ANK"/>
    <property type="match status" value="2"/>
</dbReference>
<sequence>MVAQKSLRQNQSECSLPSPGQASEKEDRSKACGKWGISICTVDGQRLSLGDWNEPCVLGEIAWLLVYGLAVDQLGVDHVHRHVGVEEYAKYESPFTLSKQEANDINATLDLLLQCMSTEVTCESGAALAATLANGGICPMSGDQVLSSSAVRSILSIMQVAGMNDYSRKFNFKTSMPAKSSSSGVVLTVVPGVLGITCWSPELDVYGNSWRAVHFCEELVSVFQLHSFDIRTPFRQVLFYRQWKVESEGYQIMNILLAAYRGDLHSLRRYFLSGADVNAVDYDGRSALHVAASEGRLEVIKFLMESTGANCTLKDRWGNTALQEAIRSNQEPAVQLLTKYTDYKECYESAPIPDT</sequence>
<dbReference type="InterPro" id="IPR015868">
    <property type="entry name" value="Glutaminase"/>
</dbReference>